<organism evidence="3 4">
    <name type="scientific">Oryza rufipogon</name>
    <name type="common">Brownbeard rice</name>
    <name type="synonym">Asian wild rice</name>
    <dbReference type="NCBI Taxonomy" id="4529"/>
    <lineage>
        <taxon>Eukaryota</taxon>
        <taxon>Viridiplantae</taxon>
        <taxon>Streptophyta</taxon>
        <taxon>Embryophyta</taxon>
        <taxon>Tracheophyta</taxon>
        <taxon>Spermatophyta</taxon>
        <taxon>Magnoliopsida</taxon>
        <taxon>Liliopsida</taxon>
        <taxon>Poales</taxon>
        <taxon>Poaceae</taxon>
        <taxon>BOP clade</taxon>
        <taxon>Oryzoideae</taxon>
        <taxon>Oryzeae</taxon>
        <taxon>Oryzinae</taxon>
        <taxon>Oryza</taxon>
    </lineage>
</organism>
<dbReference type="PANTHER" id="PTHR44586:SF6">
    <property type="entry name" value="OS11G0579600 PROTEIN"/>
    <property type="match status" value="1"/>
</dbReference>
<evidence type="ECO:0000259" key="2">
    <source>
        <dbReference type="Pfam" id="PF03478"/>
    </source>
</evidence>
<sequence length="420" mass="47725">MEMNKRMKTMLGHSHSAGRNRSYDPLDDEDEDASDDLEADHDDESYVWNTTMIKVHKVDLVARMLVEACDLGENVLILGHNQSLCLRADEYPLLKANHVYFSDDRELYIKGCKNGCRDIGVFNLENNCAEEIVKPIFDDSGAVHKYKYSWYTGQMTVSDSPSILAPDELRNFLFNKAIVSSDPSGGNFIVVLIHNPHLQLSIARPGDDKWTWLPPHKDYEDCIFRDGLLYALTSAGEIHEYDLSGPAIARKIVLNKVKGFACENMYIVRGPCGDLLQVWRSYDPLDDEDEDASDDLEADHDDESYVWNTTMIKVHKVDLVARMLVEACDLGENVLILGHNQSLCLRADEYPLLKANHVYFSDDRELYIKGCKNGCRDIGVFNLENNCAEEIVSLQLWSNWPPPVWMTPNARKISLETHSS</sequence>
<proteinExistence type="predicted"/>
<dbReference type="InterPro" id="IPR005174">
    <property type="entry name" value="KIB1-4_b-propeller"/>
</dbReference>
<feature type="domain" description="KIB1-4 beta-propeller" evidence="2">
    <location>
        <begin position="169"/>
        <end position="382"/>
    </location>
</feature>
<feature type="domain" description="KIB1-4 beta-propeller" evidence="2">
    <location>
        <begin position="49"/>
        <end position="123"/>
    </location>
</feature>
<dbReference type="eggNOG" id="ENOG502QS0H">
    <property type="taxonomic scope" value="Eukaryota"/>
</dbReference>
<dbReference type="PANTHER" id="PTHR44586">
    <property type="entry name" value="F-BOX DOMAIN CONTAINING PROTEIN, EXPRESSED"/>
    <property type="match status" value="1"/>
</dbReference>
<accession>A0A0E0RA42</accession>
<evidence type="ECO:0000256" key="1">
    <source>
        <dbReference type="SAM" id="MobiDB-lite"/>
    </source>
</evidence>
<dbReference type="STRING" id="4529.A0A0E0RA42"/>
<reference evidence="3" key="2">
    <citation type="submission" date="2015-06" db="UniProtKB">
        <authorList>
            <consortium name="EnsemblPlants"/>
        </authorList>
    </citation>
    <scope>IDENTIFICATION</scope>
</reference>
<dbReference type="Gramene" id="ORUFI11G19140.1">
    <property type="protein sequence ID" value="ORUFI11G19140.1"/>
    <property type="gene ID" value="ORUFI11G19140"/>
</dbReference>
<dbReference type="Pfam" id="PF03478">
    <property type="entry name" value="Beta-prop_KIB1-4"/>
    <property type="match status" value="2"/>
</dbReference>
<name>A0A0E0RA42_ORYRU</name>
<reference evidence="4" key="1">
    <citation type="submission" date="2013-06" db="EMBL/GenBank/DDBJ databases">
        <authorList>
            <person name="Zhao Q."/>
        </authorList>
    </citation>
    <scope>NUCLEOTIDE SEQUENCE</scope>
    <source>
        <strain evidence="4">cv. W1943</strain>
    </source>
</reference>
<dbReference type="AlphaFoldDB" id="A0A0E0RA42"/>
<feature type="compositionally biased region" description="Acidic residues" evidence="1">
    <location>
        <begin position="25"/>
        <end position="40"/>
    </location>
</feature>
<dbReference type="SUPFAM" id="SSF63825">
    <property type="entry name" value="YWTD domain"/>
    <property type="match status" value="1"/>
</dbReference>
<evidence type="ECO:0000313" key="4">
    <source>
        <dbReference type="Proteomes" id="UP000008022"/>
    </source>
</evidence>
<protein>
    <recommendedName>
        <fullName evidence="2">KIB1-4 beta-propeller domain-containing protein</fullName>
    </recommendedName>
</protein>
<feature type="region of interest" description="Disordered" evidence="1">
    <location>
        <begin position="1"/>
        <end position="40"/>
    </location>
</feature>
<dbReference type="Proteomes" id="UP000008022">
    <property type="component" value="Unassembled WGS sequence"/>
</dbReference>
<keyword evidence="4" id="KW-1185">Reference proteome</keyword>
<evidence type="ECO:0000313" key="3">
    <source>
        <dbReference type="EnsemblPlants" id="ORUFI11G19140.1"/>
    </source>
</evidence>
<dbReference type="EnsemblPlants" id="ORUFI11G19140.1">
    <property type="protein sequence ID" value="ORUFI11G19140.1"/>
    <property type="gene ID" value="ORUFI11G19140"/>
</dbReference>
<dbReference type="HOGENOM" id="CLU_654504_0_0_1"/>